<dbReference type="SUPFAM" id="SSF110849">
    <property type="entry name" value="ParB/Sulfiredoxin"/>
    <property type="match status" value="1"/>
</dbReference>
<keyword evidence="4" id="KW-1185">Reference proteome</keyword>
<accession>A0ABS3B8P3</accession>
<dbReference type="EMBL" id="JAFIWB010000037">
    <property type="protein sequence ID" value="MBN6104700.1"/>
    <property type="molecule type" value="Genomic_DNA"/>
</dbReference>
<evidence type="ECO:0000256" key="1">
    <source>
        <dbReference type="ARBA" id="ARBA00006295"/>
    </source>
</evidence>
<proteinExistence type="inferred from homology"/>
<gene>
    <name evidence="3" type="ORF">JR064_21265</name>
</gene>
<dbReference type="InterPro" id="IPR004437">
    <property type="entry name" value="ParB/RepB/Spo0J"/>
</dbReference>
<dbReference type="SMART" id="SM00470">
    <property type="entry name" value="ParB"/>
    <property type="match status" value="1"/>
</dbReference>
<feature type="domain" description="ParB-like N-terminal" evidence="2">
    <location>
        <begin position="6"/>
        <end position="98"/>
    </location>
</feature>
<dbReference type="InterPro" id="IPR036086">
    <property type="entry name" value="ParB/Sulfiredoxin_sf"/>
</dbReference>
<dbReference type="Proteomes" id="UP000695802">
    <property type="component" value="Unassembled WGS sequence"/>
</dbReference>
<comment type="similarity">
    <text evidence="1">Belongs to the ParB family.</text>
</comment>
<evidence type="ECO:0000313" key="3">
    <source>
        <dbReference type="EMBL" id="MBN6104700.1"/>
    </source>
</evidence>
<dbReference type="NCBIfam" id="TIGR00180">
    <property type="entry name" value="parB_part"/>
    <property type="match status" value="1"/>
</dbReference>
<sequence length="312" mass="35286">MAESVRLISPRLIEPNPENPRLIFRQEELDALAESIKRQGILVPLTLYADGKGYKILDGERRWRCSIKLALENVPAILVDKPDRMTNLMMMFAIHHRRDEWDPLPTAEKLAVLEKLYMQRYGKAVTERELAELASLKVGEVRRLKKLLALPESYREMLMAELQKPRSEQKITVDHVLEAQAGASALRKRGVLHNEKEEDSLRESIIEKFRTGVIDNTVAPRKLAKVARAVERGDIPLDVARSAALKVKNVKSYSIDAAFEDSAASQDEQHAAEMLANRLIEKIESLLARSTVINSSLRSSLARLHKAMAKVK</sequence>
<dbReference type="RefSeq" id="WP_206231045.1">
    <property type="nucleotide sequence ID" value="NZ_JAFIWB010000037.1"/>
</dbReference>
<evidence type="ECO:0000259" key="2">
    <source>
        <dbReference type="SMART" id="SM00470"/>
    </source>
</evidence>
<name>A0ABS3B8P3_9XANT</name>
<dbReference type="Gene3D" id="3.90.1530.10">
    <property type="entry name" value="Conserved hypothetical protein from pyrococcus furiosus pfu- 392566-001, ParB domain"/>
    <property type="match status" value="1"/>
</dbReference>
<protein>
    <submittedName>
        <fullName evidence="3">ParB/RepB/Spo0J family partition protein</fullName>
    </submittedName>
</protein>
<dbReference type="PANTHER" id="PTHR33375">
    <property type="entry name" value="CHROMOSOME-PARTITIONING PROTEIN PARB-RELATED"/>
    <property type="match status" value="1"/>
</dbReference>
<comment type="caution">
    <text evidence="3">The sequence shown here is derived from an EMBL/GenBank/DDBJ whole genome shotgun (WGS) entry which is preliminary data.</text>
</comment>
<dbReference type="PANTHER" id="PTHR33375:SF1">
    <property type="entry name" value="CHROMOSOME-PARTITIONING PROTEIN PARB-RELATED"/>
    <property type="match status" value="1"/>
</dbReference>
<organism evidence="3 4">
    <name type="scientific">Xanthomonas bonasiae</name>
    <dbReference type="NCBI Taxonomy" id="2810351"/>
    <lineage>
        <taxon>Bacteria</taxon>
        <taxon>Pseudomonadati</taxon>
        <taxon>Pseudomonadota</taxon>
        <taxon>Gammaproteobacteria</taxon>
        <taxon>Lysobacterales</taxon>
        <taxon>Lysobacteraceae</taxon>
        <taxon>Xanthomonas</taxon>
    </lineage>
</organism>
<dbReference type="Pfam" id="PF02195">
    <property type="entry name" value="ParB_N"/>
    <property type="match status" value="1"/>
</dbReference>
<dbReference type="InterPro" id="IPR003115">
    <property type="entry name" value="ParB_N"/>
</dbReference>
<dbReference type="InterPro" id="IPR050336">
    <property type="entry name" value="Chromosome_partition/occlusion"/>
</dbReference>
<evidence type="ECO:0000313" key="4">
    <source>
        <dbReference type="Proteomes" id="UP000695802"/>
    </source>
</evidence>
<reference evidence="3 4" key="1">
    <citation type="submission" date="2021-02" db="EMBL/GenBank/DDBJ databases">
        <title>Taxonomically Unique Crown Gall-Associated Xanthomonas Stains Have Deficiency in Virulence Repertories.</title>
        <authorList>
            <person name="Mafakheri H."/>
            <person name="Taghavi S.M."/>
            <person name="Dimkic I."/>
            <person name="Nemanja K."/>
            <person name="Osdaghi E."/>
        </authorList>
    </citation>
    <scope>NUCLEOTIDE SEQUENCE [LARGE SCALE GENOMIC DNA]</scope>
    <source>
        <strain evidence="3 4">FX4</strain>
    </source>
</reference>